<evidence type="ECO:0000256" key="3">
    <source>
        <dbReference type="ARBA" id="ARBA00004613"/>
    </source>
</evidence>
<proteinExistence type="predicted"/>
<evidence type="ECO:0000256" key="7">
    <source>
        <dbReference type="ARBA" id="ARBA00023237"/>
    </source>
</evidence>
<dbReference type="NCBIfam" id="TIGR01376">
    <property type="entry name" value="POMP_repeat"/>
    <property type="match status" value="1"/>
</dbReference>
<dbReference type="SUPFAM" id="SSF51126">
    <property type="entry name" value="Pectin lyase-like"/>
    <property type="match status" value="3"/>
</dbReference>
<dbReference type="Pfam" id="PF02415">
    <property type="entry name" value="Chlam_PMP"/>
    <property type="match status" value="1"/>
</dbReference>
<sequence>MEDVTIECTKSKEASTLFFDNINGILISQRLYLNYTSAIPVGNIYIFNAVMVELHDTQLYNPIGMQLSSFLSFKYLKQSAYLSNTIIDCFRYGGPDQYDERPVQSVILDDFQQIYQDSTTISSLIYIFWGQLQLNNFTVQNCDIRGQQQVIIADLQKNTVIILNSTFTNFQAFGFQFGFNQQVYFDEVKFIDVYSIGNSFLMFMDSRLSLNNVTLRSIISNSGLIDFTYAENIIPSELIIKNSIFQDISMNAYKSFLQVSQGINFLYFDQIIIKNITNQIQQQQGLITVDPNIFYETVNTFIIKNSYIGDFESVQGQTQLLYSKQPQLNLTIINTTIECSSVMADSLILDENQNLGIIYIEDSIYGFHSYDSIFRQCQKSNNGQFIHLKNTKFDDSFSTFQNNLAPQGGVFLCNSCSIKMENSIFKNNLASQGGCIFTDDTVQIILMNITIISNQALRDGGFIYMRQNSQQTDEQTIFILKNSNSLFDNQATRGGFIYSANPSANIILQNITVSSISSSLNGGFISLQSGLKLLIQNSKFDTFKSIHGALVYSTADSITINISNSVFICDAVETFKNKSFQLSDGNYQSDSDTQIYVSNAAEFHSSQNLFQYCGTSSLGGVFTLTKTKFNDFKSTYMYNSGLYGGVIYSQESQSVLIQSKFSSNQAKLGGTFYMVSYSNLTIINCEFSENYASESGGVLFLSTQSILQISGSEFTKNVAQDNSVLDVLGANLNYVIKIEKSIFEDNYSVRNTLSFVYANVLLSDSQFKNNIARERTKGILCGFANITIEKTFFISQISNNYLQQLQDEQTTGSYIFLIFNVNMKLRQTQFWNGMSNLGGAIFISGDSIADIQQSTFQNNKARSKGGAIYATSFKSIYIGNNTILKDNYAIDQGEDIYLTNSVNTLTLNKVQISNVNAKNSIYIEQAKLYAVDLIIKDIYSNIHSQSGGGINCQYCTGLDIRDSTFSNLRSVYGGAIYIIDFDLNKGTTDIEKTRKFFITNSVFKNCSAQEGGAIMTENAQSVLLMDNQFIWNKAMIIKDQLIQVSEAGSGGAIYYTCNDDILNCKLTFDGVNIFKFNYAQIQGGAIYWNSLEPIYNNSNLNFINNSAKQYGDNMACYAQNLGSLSKQQYKEQMIKIGLYTLDDFDYRELQYYQSDEIMFNQSVDNQRSGGQIPIIYMALIDKYGQIVGSDFQSKVRISVQTNNLDSKASMFPPILEGSSDFSTLGGVSVIDSVFIAGNPGSKYQISFSTDGIDLTKPSNKEYLQKLSSSDLNFLLDLKLRECQIGEQFTSVGKCQKCEDSYSLIQMREPGSCAICPTEKAVCLGGANIGPLPGYWRKKVIEALCVLIVKKVTLEIMIINVNNALSIG</sequence>
<reference evidence="8 9" key="1">
    <citation type="submission" date="2014-06" db="EMBL/GenBank/DDBJ databases">
        <authorList>
            <person name="Swart Estienne"/>
        </authorList>
    </citation>
    <scope>NUCLEOTIDE SEQUENCE [LARGE SCALE GENOMIC DNA]</scope>
    <source>
        <strain evidence="8 9">130c</strain>
    </source>
</reference>
<dbReference type="Proteomes" id="UP000039865">
    <property type="component" value="Unassembled WGS sequence"/>
</dbReference>
<gene>
    <name evidence="8" type="primary">Contig7353.g7856</name>
    <name evidence="8" type="ORF">STYLEM_2305</name>
</gene>
<accession>A0A077ZUV2</accession>
<name>A0A077ZUV2_STYLE</name>
<keyword evidence="9" id="KW-1185">Reference proteome</keyword>
<dbReference type="OMA" id="YEECTIC"/>
<evidence type="ECO:0000313" key="8">
    <source>
        <dbReference type="EMBL" id="CDW73329.1"/>
    </source>
</evidence>
<dbReference type="InParanoid" id="A0A077ZUV2"/>
<dbReference type="InterPro" id="IPR003368">
    <property type="entry name" value="POMP_repeat"/>
</dbReference>
<keyword evidence="7" id="KW-0998">Cell outer membrane</keyword>
<dbReference type="PANTHER" id="PTHR11319">
    <property type="entry name" value="G PROTEIN-COUPLED RECEPTOR-RELATED"/>
    <property type="match status" value="1"/>
</dbReference>
<evidence type="ECO:0000313" key="9">
    <source>
        <dbReference type="Proteomes" id="UP000039865"/>
    </source>
</evidence>
<organism evidence="8 9">
    <name type="scientific">Stylonychia lemnae</name>
    <name type="common">Ciliate</name>
    <dbReference type="NCBI Taxonomy" id="5949"/>
    <lineage>
        <taxon>Eukaryota</taxon>
        <taxon>Sar</taxon>
        <taxon>Alveolata</taxon>
        <taxon>Ciliophora</taxon>
        <taxon>Intramacronucleata</taxon>
        <taxon>Spirotrichea</taxon>
        <taxon>Stichotrichia</taxon>
        <taxon>Sporadotrichida</taxon>
        <taxon>Oxytrichidae</taxon>
        <taxon>Stylonychinae</taxon>
        <taxon>Stylonychia</taxon>
    </lineage>
</organism>
<dbReference type="OrthoDB" id="2150267at2759"/>
<comment type="subcellular location">
    <subcellularLocation>
        <location evidence="1">Cell envelope</location>
    </subcellularLocation>
    <subcellularLocation>
        <location evidence="2">Cell outer membrane</location>
    </subcellularLocation>
    <subcellularLocation>
        <location evidence="3">Secreted</location>
    </subcellularLocation>
</comment>
<evidence type="ECO:0000256" key="1">
    <source>
        <dbReference type="ARBA" id="ARBA00004196"/>
    </source>
</evidence>
<protein>
    <submittedName>
        <fullName evidence="8">Uncharacterized protein</fullName>
    </submittedName>
</protein>
<dbReference type="PANTHER" id="PTHR11319:SF35">
    <property type="entry name" value="OUTER MEMBRANE PROTEIN PMPC-RELATED"/>
    <property type="match status" value="1"/>
</dbReference>
<keyword evidence="4" id="KW-0964">Secreted</keyword>
<evidence type="ECO:0000256" key="6">
    <source>
        <dbReference type="ARBA" id="ARBA00023136"/>
    </source>
</evidence>
<keyword evidence="6" id="KW-0472">Membrane</keyword>
<evidence type="ECO:0000256" key="2">
    <source>
        <dbReference type="ARBA" id="ARBA00004442"/>
    </source>
</evidence>
<keyword evidence="5" id="KW-0732">Signal</keyword>
<evidence type="ECO:0000256" key="4">
    <source>
        <dbReference type="ARBA" id="ARBA00022525"/>
    </source>
</evidence>
<dbReference type="GO" id="GO:0005576">
    <property type="term" value="C:extracellular region"/>
    <property type="evidence" value="ECO:0007669"/>
    <property type="project" value="UniProtKB-SubCell"/>
</dbReference>
<dbReference type="EMBL" id="CCKQ01002239">
    <property type="protein sequence ID" value="CDW73329.1"/>
    <property type="molecule type" value="Genomic_DNA"/>
</dbReference>
<evidence type="ECO:0000256" key="5">
    <source>
        <dbReference type="ARBA" id="ARBA00022729"/>
    </source>
</evidence>
<dbReference type="InterPro" id="IPR011050">
    <property type="entry name" value="Pectin_lyase_fold/virulence"/>
</dbReference>